<reference evidence="3 4" key="1">
    <citation type="submission" date="2017-11" db="EMBL/GenBank/DDBJ databases">
        <title>Draft genome sequence of Rhizobiales bacterium SY3-13.</title>
        <authorList>
            <person name="Sun C."/>
        </authorList>
    </citation>
    <scope>NUCLEOTIDE SEQUENCE [LARGE SCALE GENOMIC DNA]</scope>
    <source>
        <strain evidence="3 4">SY3-13</strain>
    </source>
</reference>
<organism evidence="3 4">
    <name type="scientific">Minwuia thermotolerans</name>
    <dbReference type="NCBI Taxonomy" id="2056226"/>
    <lineage>
        <taxon>Bacteria</taxon>
        <taxon>Pseudomonadati</taxon>
        <taxon>Pseudomonadota</taxon>
        <taxon>Alphaproteobacteria</taxon>
        <taxon>Minwuiales</taxon>
        <taxon>Minwuiaceae</taxon>
        <taxon>Minwuia</taxon>
    </lineage>
</organism>
<sequence>MFRRSHMFTIALFALFAAGLVLNSAAMASMSLKMALGDIGAVEMADCQDCGAVDDGEDNLLTCDIDCTISFAAHLGQGDSYSPRIAESGTSPKTNHLTGRVGQPDPYPPRLLI</sequence>
<feature type="compositionally biased region" description="Polar residues" evidence="1">
    <location>
        <begin position="88"/>
        <end position="97"/>
    </location>
</feature>
<dbReference type="EMBL" id="PHIG01000035">
    <property type="protein sequence ID" value="PJK29215.1"/>
    <property type="molecule type" value="Genomic_DNA"/>
</dbReference>
<accession>A0A2M9G0I4</accession>
<feature type="signal peptide" evidence="2">
    <location>
        <begin position="1"/>
        <end position="28"/>
    </location>
</feature>
<dbReference type="AlphaFoldDB" id="A0A2M9G0I4"/>
<protein>
    <submittedName>
        <fullName evidence="3">Uncharacterized protein</fullName>
    </submittedName>
</protein>
<evidence type="ECO:0000256" key="2">
    <source>
        <dbReference type="SAM" id="SignalP"/>
    </source>
</evidence>
<evidence type="ECO:0000313" key="3">
    <source>
        <dbReference type="EMBL" id="PJK29215.1"/>
    </source>
</evidence>
<dbReference type="Proteomes" id="UP000229498">
    <property type="component" value="Unassembled WGS sequence"/>
</dbReference>
<name>A0A2M9G0I4_9PROT</name>
<keyword evidence="2" id="KW-0732">Signal</keyword>
<feature type="region of interest" description="Disordered" evidence="1">
    <location>
        <begin position="78"/>
        <end position="113"/>
    </location>
</feature>
<comment type="caution">
    <text evidence="3">The sequence shown here is derived from an EMBL/GenBank/DDBJ whole genome shotgun (WGS) entry which is preliminary data.</text>
</comment>
<feature type="chain" id="PRO_5014883442" evidence="2">
    <location>
        <begin position="29"/>
        <end position="113"/>
    </location>
</feature>
<evidence type="ECO:0000313" key="4">
    <source>
        <dbReference type="Proteomes" id="UP000229498"/>
    </source>
</evidence>
<gene>
    <name evidence="3" type="ORF">CVT23_13080</name>
</gene>
<proteinExistence type="predicted"/>
<keyword evidence="4" id="KW-1185">Reference proteome</keyword>
<evidence type="ECO:0000256" key="1">
    <source>
        <dbReference type="SAM" id="MobiDB-lite"/>
    </source>
</evidence>